<dbReference type="AlphaFoldDB" id="A0ABC8TRD1"/>
<comment type="caution">
    <text evidence="1">The sequence shown here is derived from an EMBL/GenBank/DDBJ whole genome shotgun (WGS) entry which is preliminary data.</text>
</comment>
<protein>
    <submittedName>
        <fullName evidence="1">Uncharacterized protein</fullName>
    </submittedName>
</protein>
<accession>A0ABC8TRD1</accession>
<proteinExistence type="predicted"/>
<evidence type="ECO:0000313" key="1">
    <source>
        <dbReference type="EMBL" id="CAK9170607.1"/>
    </source>
</evidence>
<evidence type="ECO:0000313" key="2">
    <source>
        <dbReference type="Proteomes" id="UP001642360"/>
    </source>
</evidence>
<gene>
    <name evidence="1" type="ORF">ILEXP_LOCUS40103</name>
</gene>
<dbReference type="EMBL" id="CAUOFW020005532">
    <property type="protein sequence ID" value="CAK9170607.1"/>
    <property type="molecule type" value="Genomic_DNA"/>
</dbReference>
<reference evidence="1 2" key="1">
    <citation type="submission" date="2024-02" db="EMBL/GenBank/DDBJ databases">
        <authorList>
            <person name="Vignale AGUSTIN F."/>
            <person name="Sosa J E."/>
            <person name="Modenutti C."/>
        </authorList>
    </citation>
    <scope>NUCLEOTIDE SEQUENCE [LARGE SCALE GENOMIC DNA]</scope>
</reference>
<sequence>MVQHRGTTNEGEPDFAEYASYYLAWYDSSYGGGSPYGEPLPSSPEGLADMDREVDFTGRLWNDNRLTEQAYEEIEQPYNISDNWLESYFDGGWGEDMFSCGYGAFDNEHGPYGSALENAEDPYQGEEQFDGYYSYDDDTEMQTSYDYNPWFGYCLEFGYGVDEDYCGNDVKELEVAQNFGFDEMRLCERIFGHWPSLSSRDLESYA</sequence>
<name>A0ABC8TRD1_9AQUA</name>
<organism evidence="1 2">
    <name type="scientific">Ilex paraguariensis</name>
    <name type="common">yerba mate</name>
    <dbReference type="NCBI Taxonomy" id="185542"/>
    <lineage>
        <taxon>Eukaryota</taxon>
        <taxon>Viridiplantae</taxon>
        <taxon>Streptophyta</taxon>
        <taxon>Embryophyta</taxon>
        <taxon>Tracheophyta</taxon>
        <taxon>Spermatophyta</taxon>
        <taxon>Magnoliopsida</taxon>
        <taxon>eudicotyledons</taxon>
        <taxon>Gunneridae</taxon>
        <taxon>Pentapetalae</taxon>
        <taxon>asterids</taxon>
        <taxon>campanulids</taxon>
        <taxon>Aquifoliales</taxon>
        <taxon>Aquifoliaceae</taxon>
        <taxon>Ilex</taxon>
    </lineage>
</organism>
<dbReference type="Proteomes" id="UP001642360">
    <property type="component" value="Unassembled WGS sequence"/>
</dbReference>
<keyword evidence="2" id="KW-1185">Reference proteome</keyword>